<dbReference type="Pfam" id="PF23764">
    <property type="entry name" value="Beta-barrel_GLAA-B_II"/>
    <property type="match status" value="1"/>
</dbReference>
<dbReference type="Proteomes" id="UP000606600">
    <property type="component" value="Unassembled WGS sequence"/>
</dbReference>
<keyword evidence="5" id="KW-0326">Glycosidase</keyword>
<feature type="chain" id="PRO_5046619147" evidence="7">
    <location>
        <begin position="22"/>
        <end position="613"/>
    </location>
</feature>
<feature type="region of interest" description="Disordered" evidence="6">
    <location>
        <begin position="31"/>
        <end position="61"/>
    </location>
</feature>
<comment type="catalytic activity">
    <reaction evidence="1">
        <text>Hydrolysis of terminal, non-reducing alpha-D-galactose residues in alpha-D-galactosides, including galactose oligosaccharides, galactomannans and galactolipids.</text>
        <dbReference type="EC" id="3.2.1.22"/>
    </reaction>
</comment>
<feature type="compositionally biased region" description="Polar residues" evidence="6">
    <location>
        <begin position="31"/>
        <end position="41"/>
    </location>
</feature>
<dbReference type="PROSITE" id="PS51257">
    <property type="entry name" value="PROKAR_LIPOPROTEIN"/>
    <property type="match status" value="1"/>
</dbReference>
<keyword evidence="4" id="KW-0378">Hydrolase</keyword>
<evidence type="ECO:0000256" key="7">
    <source>
        <dbReference type="SAM" id="SignalP"/>
    </source>
</evidence>
<proteinExistence type="predicted"/>
<dbReference type="InterPro" id="IPR056441">
    <property type="entry name" value="Beta-barrel_GLAA-B_II"/>
</dbReference>
<dbReference type="InterPro" id="IPR039448">
    <property type="entry name" value="Beta_helix"/>
</dbReference>
<dbReference type="EMBL" id="JACWMY010000005">
    <property type="protein sequence ID" value="MBD1364256.1"/>
    <property type="molecule type" value="Genomic_DNA"/>
</dbReference>
<feature type="domain" description="Right handed beta helix" evidence="8">
    <location>
        <begin position="463"/>
        <end position="584"/>
    </location>
</feature>
<evidence type="ECO:0000256" key="6">
    <source>
        <dbReference type="SAM" id="MobiDB-lite"/>
    </source>
</evidence>
<feature type="domain" description="GLAA-B beta-barrel" evidence="9">
    <location>
        <begin position="389"/>
        <end position="456"/>
    </location>
</feature>
<evidence type="ECO:0000256" key="3">
    <source>
        <dbReference type="ARBA" id="ARBA00022737"/>
    </source>
</evidence>
<sequence>MYRLILLIFINTYLATAVACAKNIDANQYLSSSGRTKSPGKTTYYIDPKKGNDRNPGTLQNRPWRTFDRVNRMVLQPGDKVIVSPGTFHRSLYLIAKGTAAKPVNILFKPGRFDFYPDSAYKSAFHISNTNDVPDGLKAIALYVAGSKFVRVKGAGPKIMLRGKMIESCIDHSEDVSIAGLSYDYYRPTVSEMKITHLSVNTAEIAVNASSAYSIKDSVLYWEGEGWRHEAGWYWQVYDPGTGYVERTDLKPNSVKFSDRGKGMITAHFKNNPGFAEGLIYQTRDVTRDCAGIFMQYSKNIRLKNIRIYFMHGMGVVSQYCENVKMDSVVVRPEETSGRTCAAWADILHFSGCSGKIEVANCYLSGANDDAINVHGTHLRIMEGVSNKQIKVRFMHTQTYGFTAFLPGDSIELVHAKTLNSFAENVVLKAERLNDKEILLTLKDEIPDAFATDDAVENTTRTPRIWVHHTVITRIPTRGILATTRRSILLENNLFDRVRWNAVLIEDDAESWYESGPVRNVLIRNNNFIGCGGPVISVHPENEINDKPVHKNITVINNRFKLNGDSKVLYAKSTSGIQLIGNSIRSATADINQLTEFKDCLNIKVAANKISKP</sequence>
<dbReference type="InterPro" id="IPR011050">
    <property type="entry name" value="Pectin_lyase_fold/virulence"/>
</dbReference>
<gene>
    <name evidence="10" type="ORF">IDJ77_10595</name>
</gene>
<evidence type="ECO:0000256" key="1">
    <source>
        <dbReference type="ARBA" id="ARBA00001255"/>
    </source>
</evidence>
<dbReference type="Gene3D" id="2.160.20.10">
    <property type="entry name" value="Single-stranded right-handed beta-helix, Pectin lyase-like"/>
    <property type="match status" value="3"/>
</dbReference>
<dbReference type="SMART" id="SM00710">
    <property type="entry name" value="PbH1"/>
    <property type="match status" value="6"/>
</dbReference>
<evidence type="ECO:0000259" key="9">
    <source>
        <dbReference type="Pfam" id="PF23764"/>
    </source>
</evidence>
<accession>A0ABR7WPK6</accession>
<dbReference type="RefSeq" id="WP_191188929.1">
    <property type="nucleotide sequence ID" value="NZ_JACWMY010000005.1"/>
</dbReference>
<comment type="caution">
    <text evidence="10">The sequence shown here is derived from an EMBL/GenBank/DDBJ whole genome shotgun (WGS) entry which is preliminary data.</text>
</comment>
<protein>
    <submittedName>
        <fullName evidence="10">Right-handed parallel beta-helix repeat-containing protein</fullName>
    </submittedName>
</protein>
<keyword evidence="7" id="KW-0732">Signal</keyword>
<name>A0ABR7WPK6_9SPHI</name>
<evidence type="ECO:0000256" key="4">
    <source>
        <dbReference type="ARBA" id="ARBA00022801"/>
    </source>
</evidence>
<feature type="signal peptide" evidence="7">
    <location>
        <begin position="1"/>
        <end position="21"/>
    </location>
</feature>
<reference evidence="10 11" key="1">
    <citation type="submission" date="2020-09" db="EMBL/GenBank/DDBJ databases">
        <title>Novel species of Mucilaginibacter isolated from a glacier on the Tibetan Plateau.</title>
        <authorList>
            <person name="Liu Q."/>
            <person name="Xin Y.-H."/>
        </authorList>
    </citation>
    <scope>NUCLEOTIDE SEQUENCE [LARGE SCALE GENOMIC DNA]</scope>
    <source>
        <strain evidence="10 11">ZT4R22</strain>
    </source>
</reference>
<organism evidence="10 11">
    <name type="scientific">Mucilaginibacter pankratovii</name>
    <dbReference type="NCBI Taxonomy" id="2772110"/>
    <lineage>
        <taxon>Bacteria</taxon>
        <taxon>Pseudomonadati</taxon>
        <taxon>Bacteroidota</taxon>
        <taxon>Sphingobacteriia</taxon>
        <taxon>Sphingobacteriales</taxon>
        <taxon>Sphingobacteriaceae</taxon>
        <taxon>Mucilaginibacter</taxon>
    </lineage>
</organism>
<dbReference type="InterPro" id="IPR006626">
    <property type="entry name" value="PbH1"/>
</dbReference>
<dbReference type="InterPro" id="IPR012334">
    <property type="entry name" value="Pectin_lyas_fold"/>
</dbReference>
<keyword evidence="11" id="KW-1185">Reference proteome</keyword>
<keyword evidence="3" id="KW-0677">Repeat</keyword>
<dbReference type="SUPFAM" id="SSF51126">
    <property type="entry name" value="Pectin lyase-like"/>
    <property type="match status" value="1"/>
</dbReference>
<dbReference type="Pfam" id="PF13229">
    <property type="entry name" value="Beta_helix"/>
    <property type="match status" value="1"/>
</dbReference>
<evidence type="ECO:0000313" key="11">
    <source>
        <dbReference type="Proteomes" id="UP000606600"/>
    </source>
</evidence>
<evidence type="ECO:0000256" key="5">
    <source>
        <dbReference type="ARBA" id="ARBA00023295"/>
    </source>
</evidence>
<evidence type="ECO:0000256" key="2">
    <source>
        <dbReference type="ARBA" id="ARBA00001271"/>
    </source>
</evidence>
<evidence type="ECO:0000313" key="10">
    <source>
        <dbReference type="EMBL" id="MBD1364256.1"/>
    </source>
</evidence>
<evidence type="ECO:0000259" key="8">
    <source>
        <dbReference type="Pfam" id="PF13229"/>
    </source>
</evidence>
<comment type="catalytic activity">
    <reaction evidence="2">
        <text>Hydrolysis of terminal, non-reducing branched (1-&gt;3)-alpha-D-galactosidic residues, producing free D-galactose.</text>
        <dbReference type="EC" id="3.2.1.n1"/>
    </reaction>
</comment>